<name>A0A2T3L113_9GAMM</name>
<proteinExistence type="predicted"/>
<keyword evidence="2" id="KW-1185">Reference proteome</keyword>
<evidence type="ECO:0000313" key="2">
    <source>
        <dbReference type="Proteomes" id="UP000241803"/>
    </source>
</evidence>
<evidence type="ECO:0000313" key="1">
    <source>
        <dbReference type="EMBL" id="PSV41858.1"/>
    </source>
</evidence>
<comment type="caution">
    <text evidence="1">The sequence shown here is derived from an EMBL/GenBank/DDBJ whole genome shotgun (WGS) entry which is preliminary data.</text>
</comment>
<dbReference type="Proteomes" id="UP000241803">
    <property type="component" value="Unassembled WGS sequence"/>
</dbReference>
<evidence type="ECO:0008006" key="3">
    <source>
        <dbReference type="Google" id="ProtNLM"/>
    </source>
</evidence>
<dbReference type="Pfam" id="PF10973">
    <property type="entry name" value="DUF2799"/>
    <property type="match status" value="1"/>
</dbReference>
<dbReference type="InterPro" id="IPR021242">
    <property type="entry name" value="DUF2799"/>
</dbReference>
<organism evidence="1 2">
    <name type="scientific">Photobacterium indicum</name>
    <dbReference type="NCBI Taxonomy" id="81447"/>
    <lineage>
        <taxon>Bacteria</taxon>
        <taxon>Pseudomonadati</taxon>
        <taxon>Pseudomonadota</taxon>
        <taxon>Gammaproteobacteria</taxon>
        <taxon>Vibrionales</taxon>
        <taxon>Vibrionaceae</taxon>
        <taxon>Photobacterium</taxon>
    </lineage>
</organism>
<gene>
    <name evidence="1" type="ORF">C9J47_26640</name>
</gene>
<protein>
    <recommendedName>
        <fullName evidence="3">DUF2799 domain-containing protein</fullName>
    </recommendedName>
</protein>
<sequence>MIKLVVIGLLIGGLLQGCSMSNARQSLIVNGDWYQLGVNKGRWGEKAAAEERLLEDAKIVGEDISVDYQTYLQGYQKGLESYCTLEQVKQFGMEGKMEWGVCEFRRDEDGLYKIFWQQGFERYVSFDGVGGH</sequence>
<dbReference type="PROSITE" id="PS51257">
    <property type="entry name" value="PROKAR_LIPOPROTEIN"/>
    <property type="match status" value="1"/>
</dbReference>
<accession>A0A2T3L113</accession>
<dbReference type="EMBL" id="PYOC01000022">
    <property type="protein sequence ID" value="PSV41858.1"/>
    <property type="molecule type" value="Genomic_DNA"/>
</dbReference>
<dbReference type="AlphaFoldDB" id="A0A2T3L113"/>
<reference evidence="1 2" key="1">
    <citation type="submission" date="2018-03" db="EMBL/GenBank/DDBJ databases">
        <title>Whole genome sequencing of Histamine producing bacteria.</title>
        <authorList>
            <person name="Butler K."/>
        </authorList>
    </citation>
    <scope>NUCLEOTIDE SEQUENCE [LARGE SCALE GENOMIC DNA]</scope>
    <source>
        <strain evidence="1 2">ATCC 19614</strain>
    </source>
</reference>
<dbReference type="RefSeq" id="WP_107257069.1">
    <property type="nucleotide sequence ID" value="NZ_PYOC01000022.1"/>
</dbReference>